<evidence type="ECO:0000256" key="4">
    <source>
        <dbReference type="ARBA" id="ARBA00023052"/>
    </source>
</evidence>
<comment type="caution">
    <text evidence="8">The sequence shown here is derived from an EMBL/GenBank/DDBJ whole genome shotgun (WGS) entry which is preliminary data.</text>
</comment>
<evidence type="ECO:0000256" key="5">
    <source>
        <dbReference type="ARBA" id="ARBA00023211"/>
    </source>
</evidence>
<keyword evidence="5 6" id="KW-0464">Manganese</keyword>
<comment type="cofactor">
    <cofactor evidence="6">
        <name>Mg(2+)</name>
        <dbReference type="ChEBI" id="CHEBI:18420"/>
    </cofactor>
    <cofactor evidence="6">
        <name>Mn(2+)</name>
        <dbReference type="ChEBI" id="CHEBI:29035"/>
    </cofactor>
</comment>
<dbReference type="SUPFAM" id="SSF52518">
    <property type="entry name" value="Thiamin diphosphate-binding fold (THDP-binding)"/>
    <property type="match status" value="2"/>
</dbReference>
<evidence type="ECO:0000256" key="1">
    <source>
        <dbReference type="ARBA" id="ARBA00022679"/>
    </source>
</evidence>
<evidence type="ECO:0000256" key="3">
    <source>
        <dbReference type="ARBA" id="ARBA00022842"/>
    </source>
</evidence>
<keyword evidence="9" id="KW-1185">Reference proteome</keyword>
<dbReference type="OrthoDB" id="9791859at2"/>
<dbReference type="InterPro" id="IPR012001">
    <property type="entry name" value="Thiamin_PyroP_enz_TPP-bd_dom"/>
</dbReference>
<dbReference type="HAMAP" id="MF_01659">
    <property type="entry name" value="MenD"/>
    <property type="match status" value="1"/>
</dbReference>
<keyword evidence="3 6" id="KW-0460">Magnesium</keyword>
<dbReference type="GO" id="GO:0030976">
    <property type="term" value="F:thiamine pyrophosphate binding"/>
    <property type="evidence" value="ECO:0007669"/>
    <property type="project" value="UniProtKB-UniRule"/>
</dbReference>
<dbReference type="GO" id="GO:0030145">
    <property type="term" value="F:manganese ion binding"/>
    <property type="evidence" value="ECO:0007669"/>
    <property type="project" value="UniProtKB-UniRule"/>
</dbReference>
<dbReference type="PIRSF" id="PIRSF004983">
    <property type="entry name" value="MenD"/>
    <property type="match status" value="1"/>
</dbReference>
<dbReference type="PANTHER" id="PTHR42916">
    <property type="entry name" value="2-SUCCINYL-5-ENOLPYRUVYL-6-HYDROXY-3-CYCLOHEXENE-1-CARBOXYLATE SYNTHASE"/>
    <property type="match status" value="1"/>
</dbReference>
<dbReference type="Pfam" id="PF02776">
    <property type="entry name" value="TPP_enzyme_N"/>
    <property type="match status" value="1"/>
</dbReference>
<dbReference type="CDD" id="cd07037">
    <property type="entry name" value="TPP_PYR_MenD"/>
    <property type="match status" value="1"/>
</dbReference>
<dbReference type="InterPro" id="IPR004433">
    <property type="entry name" value="MenaQ_synth_MenD"/>
</dbReference>
<dbReference type="EC" id="2.2.1.9" evidence="6"/>
<comment type="pathway">
    <text evidence="6">Quinol/quinone metabolism; menaquinone biosynthesis.</text>
</comment>
<dbReference type="PANTHER" id="PTHR42916:SF1">
    <property type="entry name" value="PROTEIN PHYLLO, CHLOROPLASTIC"/>
    <property type="match status" value="1"/>
</dbReference>
<keyword evidence="1 6" id="KW-0808">Transferase</keyword>
<evidence type="ECO:0000259" key="7">
    <source>
        <dbReference type="Pfam" id="PF02776"/>
    </source>
</evidence>
<comment type="pathway">
    <text evidence="6">Quinol/quinone metabolism; 1,4-dihydroxy-2-naphthoate biosynthesis; 1,4-dihydroxy-2-naphthoate from chorismate: step 2/7.</text>
</comment>
<dbReference type="Gene3D" id="3.40.50.970">
    <property type="match status" value="2"/>
</dbReference>
<comment type="catalytic activity">
    <reaction evidence="6">
        <text>isochorismate + 2-oxoglutarate + H(+) = 5-enolpyruvoyl-6-hydroxy-2-succinyl-cyclohex-3-ene-1-carboxylate + CO2</text>
        <dbReference type="Rhea" id="RHEA:25593"/>
        <dbReference type="ChEBI" id="CHEBI:15378"/>
        <dbReference type="ChEBI" id="CHEBI:16526"/>
        <dbReference type="ChEBI" id="CHEBI:16810"/>
        <dbReference type="ChEBI" id="CHEBI:29780"/>
        <dbReference type="ChEBI" id="CHEBI:58818"/>
        <dbReference type="EC" id="2.2.1.9"/>
    </reaction>
</comment>
<dbReference type="GO" id="GO:0009234">
    <property type="term" value="P:menaquinone biosynthetic process"/>
    <property type="evidence" value="ECO:0007669"/>
    <property type="project" value="UniProtKB-UniRule"/>
</dbReference>
<dbReference type="RefSeq" id="WP_146324334.1">
    <property type="nucleotide sequence ID" value="NZ_BAABLR010000072.1"/>
</dbReference>
<dbReference type="AlphaFoldDB" id="A0A5C5UJU0"/>
<evidence type="ECO:0000313" key="8">
    <source>
        <dbReference type="EMBL" id="TWT25625.1"/>
    </source>
</evidence>
<comment type="subunit">
    <text evidence="6">Homodimer.</text>
</comment>
<name>A0A5C5UJU0_9CORY</name>
<evidence type="ECO:0000256" key="6">
    <source>
        <dbReference type="HAMAP-Rule" id="MF_01659"/>
    </source>
</evidence>
<comment type="cofactor">
    <cofactor evidence="6">
        <name>thiamine diphosphate</name>
        <dbReference type="ChEBI" id="CHEBI:58937"/>
    </cofactor>
    <text evidence="6">Binds 1 thiamine pyrophosphate per subunit.</text>
</comment>
<dbReference type="InterPro" id="IPR029061">
    <property type="entry name" value="THDP-binding"/>
</dbReference>
<evidence type="ECO:0000313" key="9">
    <source>
        <dbReference type="Proteomes" id="UP000320791"/>
    </source>
</evidence>
<keyword evidence="2 6" id="KW-0479">Metal-binding</keyword>
<dbReference type="UniPathway" id="UPA00079"/>
<dbReference type="UniPathway" id="UPA01057">
    <property type="reaction ID" value="UER00164"/>
</dbReference>
<proteinExistence type="inferred from homology"/>
<comment type="similarity">
    <text evidence="6">Belongs to the TPP enzyme family. MenD subfamily.</text>
</comment>
<dbReference type="GO" id="GO:0000287">
    <property type="term" value="F:magnesium ion binding"/>
    <property type="evidence" value="ECO:0007669"/>
    <property type="project" value="UniProtKB-UniRule"/>
</dbReference>
<feature type="domain" description="Thiamine pyrophosphate enzyme N-terminal TPP-binding" evidence="7">
    <location>
        <begin position="4"/>
        <end position="118"/>
    </location>
</feature>
<dbReference type="Proteomes" id="UP000320791">
    <property type="component" value="Unassembled WGS sequence"/>
</dbReference>
<keyword evidence="6" id="KW-0474">Menaquinone biosynthesis</keyword>
<dbReference type="GO" id="GO:0070204">
    <property type="term" value="F:2-succinyl-5-enolpyruvyl-6-hydroxy-3-cyclohexene-1-carboxylic-acid synthase activity"/>
    <property type="evidence" value="ECO:0007669"/>
    <property type="project" value="UniProtKB-UniRule"/>
</dbReference>
<protein>
    <recommendedName>
        <fullName evidence="6">2-succinyl-5-enolpyruvyl-6-hydroxy-3-cyclohexene-1-carboxylate synthase</fullName>
        <shortName evidence="6">SEPHCHC synthase</shortName>
        <ecNumber evidence="6">2.2.1.9</ecNumber>
    </recommendedName>
    <alternativeName>
        <fullName evidence="6">Menaquinone biosynthesis protein MenD</fullName>
    </alternativeName>
</protein>
<gene>
    <name evidence="6" type="primary">menD</name>
    <name evidence="8" type="ORF">FRX94_06530</name>
</gene>
<sequence length="526" mass="55896">MTATIAAAVAAELAAVCTDIVVCPGSRNAPLLLALRRRRDIRIHVRIDERSAAFLALGFARAQGRPVAVVMTSGTAVAHCLPAMIEAHHSNIPLLVVSADRPSRLVGTGASQTIDQLDIFGKFARTFNIEGAENGETRQAIDAAPAHLNVALDTPLAVVAEPLETRRREARASRSDYGEVQLDLTRRTLVIAGDGAWPIEELADVPTIAEPSAPAPFVPVHPLAAGILARTQVSAEGYVVETKPEQIVVVGHPTLHRGVLKLMSDPEVDLMVLTRTTPTDPARKAVQVGSRVRVTGKQPPAWLKLCSAASEVAIAQVREVLEKYSMTGLHVAAAVADTLGVGDVLVVGASNPVRDLSLVGLPFDGVECYAQRGVAGIDGMIAQSVGIALAKQQQHPDELRPPRVVSLMGDLTFLHDAGSLLIGPLETRPENLTIVVANDNGGGIFELLEIGAPEFRGDFERLFGTPHDANVEKLCAGYGVPHVKVSSVAELLTALLDTVEVTPGVRVIEASTGRDNRREMHLELKL</sequence>
<comment type="function">
    <text evidence="6">Catalyzes the thiamine diphosphate-dependent decarboxylation of 2-oxoglutarate and the subsequent addition of the resulting succinic semialdehyde-thiamine pyrophosphate anion to isochorismate to yield 2-succinyl-5-enolpyruvyl-6-hydroxy-3-cyclohexene-1-carboxylate (SEPHCHC).</text>
</comment>
<organism evidence="8 9">
    <name type="scientific">Corynebacterium canis</name>
    <dbReference type="NCBI Taxonomy" id="679663"/>
    <lineage>
        <taxon>Bacteria</taxon>
        <taxon>Bacillati</taxon>
        <taxon>Actinomycetota</taxon>
        <taxon>Actinomycetes</taxon>
        <taxon>Mycobacteriales</taxon>
        <taxon>Corynebacteriaceae</taxon>
        <taxon>Corynebacterium</taxon>
    </lineage>
</organism>
<accession>A0A5C5UJU0</accession>
<dbReference type="NCBIfam" id="TIGR00173">
    <property type="entry name" value="menD"/>
    <property type="match status" value="1"/>
</dbReference>
<evidence type="ECO:0000256" key="2">
    <source>
        <dbReference type="ARBA" id="ARBA00022723"/>
    </source>
</evidence>
<dbReference type="EMBL" id="VOHM01000011">
    <property type="protein sequence ID" value="TWT25625.1"/>
    <property type="molecule type" value="Genomic_DNA"/>
</dbReference>
<keyword evidence="4 6" id="KW-0786">Thiamine pyrophosphate</keyword>
<dbReference type="CDD" id="cd02009">
    <property type="entry name" value="TPP_SHCHC_synthase"/>
    <property type="match status" value="1"/>
</dbReference>
<reference evidence="8 9" key="1">
    <citation type="submission" date="2019-08" db="EMBL/GenBank/DDBJ databases">
        <authorList>
            <person name="Lei W."/>
        </authorList>
    </citation>
    <scope>NUCLEOTIDE SEQUENCE [LARGE SCALE GENOMIC DNA]</scope>
    <source>
        <strain evidence="8 9">CCUG 58627</strain>
    </source>
</reference>